<accession>A0A3N2SC10</accession>
<dbReference type="Proteomes" id="UP000268051">
    <property type="component" value="Unassembled WGS sequence"/>
</dbReference>
<gene>
    <name evidence="1" type="ORF">EB837_04925</name>
</gene>
<organism evidence="1 2">
    <name type="scientific">Kluyvera ascorbata</name>
    <dbReference type="NCBI Taxonomy" id="51288"/>
    <lineage>
        <taxon>Bacteria</taxon>
        <taxon>Pseudomonadati</taxon>
        <taxon>Pseudomonadota</taxon>
        <taxon>Gammaproteobacteria</taxon>
        <taxon>Enterobacterales</taxon>
        <taxon>Enterobacteriaceae</taxon>
        <taxon>Kluyvera</taxon>
    </lineage>
</organism>
<dbReference type="EMBL" id="RHFN01000003">
    <property type="protein sequence ID" value="ROU17259.1"/>
    <property type="molecule type" value="Genomic_DNA"/>
</dbReference>
<dbReference type="AlphaFoldDB" id="A0A3N2SC10"/>
<name>A0A3N2SC10_9ENTR</name>
<evidence type="ECO:0000313" key="1">
    <source>
        <dbReference type="EMBL" id="ROU17259.1"/>
    </source>
</evidence>
<proteinExistence type="predicted"/>
<comment type="caution">
    <text evidence="1">The sequence shown here is derived from an EMBL/GenBank/DDBJ whole genome shotgun (WGS) entry which is preliminary data.</text>
</comment>
<evidence type="ECO:0000313" key="2">
    <source>
        <dbReference type="Proteomes" id="UP000268051"/>
    </source>
</evidence>
<protein>
    <submittedName>
        <fullName evidence="1">Uncharacterized protein</fullName>
    </submittedName>
</protein>
<reference evidence="1 2" key="1">
    <citation type="submission" date="2018-10" db="EMBL/GenBank/DDBJ databases">
        <title>Horizontal transference of carbapenem resistance between Klebsiella pneumoniae and Kluyvera ascorbata during abdominal infection: a case report.</title>
        <authorList>
            <person name="Raro O.H.F."/>
            <person name="Lima-Morales D."/>
            <person name="Barth A.L."/>
            <person name="Paim T.G.S."/>
            <person name="Mott M.P."/>
            <person name="Riche C.V.W."/>
            <person name="Teixeira U.F."/>
            <person name="Waechter F."/>
            <person name="Dias C.A.G."/>
        </authorList>
    </citation>
    <scope>NUCLEOTIDE SEQUENCE [LARGE SCALE GENOMIC DNA]</scope>
    <source>
        <strain evidence="1 2">OT2</strain>
    </source>
</reference>
<sequence length="196" mass="23277">MTVNYYIETRNQFLRFALETLYQQNQFAQNTCIIDLASCHSLLDVLRYVRRNNDVNRFIFIGNSSAVSRALVSLVSIESHAPIEKYHEVICDCPGISYEVAMRLLLARRNMDNFTHRDKTTVYGLLLNDSMNEAARVMGISVKLFYMRVNRLVKVLNMRSSLQVHQFFRYEYHPSFVRRKMNEHHCVSVRQWREIW</sequence>